<organism evidence="6 7">
    <name type="scientific">Trichonephila clavata</name>
    <name type="common">Joro spider</name>
    <name type="synonym">Nephila clavata</name>
    <dbReference type="NCBI Taxonomy" id="2740835"/>
    <lineage>
        <taxon>Eukaryota</taxon>
        <taxon>Metazoa</taxon>
        <taxon>Ecdysozoa</taxon>
        <taxon>Arthropoda</taxon>
        <taxon>Chelicerata</taxon>
        <taxon>Arachnida</taxon>
        <taxon>Araneae</taxon>
        <taxon>Araneomorphae</taxon>
        <taxon>Entelegynae</taxon>
        <taxon>Araneoidea</taxon>
        <taxon>Nephilidae</taxon>
        <taxon>Trichonephila</taxon>
    </lineage>
</organism>
<dbReference type="EMBL" id="BMAO01030220">
    <property type="protein sequence ID" value="GFQ66551.1"/>
    <property type="molecule type" value="Genomic_DNA"/>
</dbReference>
<dbReference type="GO" id="GO:0030036">
    <property type="term" value="P:actin cytoskeleton organization"/>
    <property type="evidence" value="ECO:0007669"/>
    <property type="project" value="TreeGrafter"/>
</dbReference>
<dbReference type="Proteomes" id="UP000887116">
    <property type="component" value="Unassembled WGS sequence"/>
</dbReference>
<dbReference type="PANTHER" id="PTHR24214">
    <property type="entry name" value="PDZ AND LIM DOMAIN PROTEIN ZASP"/>
    <property type="match status" value="1"/>
</dbReference>
<dbReference type="Gene3D" id="2.30.42.10">
    <property type="match status" value="1"/>
</dbReference>
<dbReference type="Pfam" id="PF15936">
    <property type="entry name" value="DUF4749"/>
    <property type="match status" value="1"/>
</dbReference>
<dbReference type="GO" id="GO:0003779">
    <property type="term" value="F:actin binding"/>
    <property type="evidence" value="ECO:0007669"/>
    <property type="project" value="TreeGrafter"/>
</dbReference>
<evidence type="ECO:0000256" key="4">
    <source>
        <dbReference type="SAM" id="MobiDB-lite"/>
    </source>
</evidence>
<accession>A0A8X6F0Z9</accession>
<dbReference type="SMART" id="SM00735">
    <property type="entry name" value="ZM"/>
    <property type="match status" value="1"/>
</dbReference>
<evidence type="ECO:0000313" key="6">
    <source>
        <dbReference type="EMBL" id="GFQ66551.1"/>
    </source>
</evidence>
<sequence>MVLFFQVTFGSPSEGELCKGDIILRIRDSDASRLSHQIATDLIAKAGSTLKLVVARNISSAPFSGISTPTSPLSQNMQPALSSNDGSSFLYKPLPTTNFGSQQRQRRCSTESFTSTTSSDTEKDAITNQPYRSIPLILPGAKTSKDIPVGSYLRFDPLSKRSNTPTFGSRGDPYMLSKVQEAVIEAAHCSSNISSPGRTPTPDMGMGMFNGSQVYLRQYNSPIHMYSNQAIVEAIAEQTVHTKQAALNNVELLEKKKFTNIEQSPTYQLIQEEELRKGKIVECNAPEERVYNVLPGNTGCRSPIHQSESFKTIMHDLKGVSDF</sequence>
<dbReference type="GO" id="GO:0061061">
    <property type="term" value="P:muscle structure development"/>
    <property type="evidence" value="ECO:0007669"/>
    <property type="project" value="TreeGrafter"/>
</dbReference>
<name>A0A8X6F0Z9_TRICU</name>
<dbReference type="GO" id="GO:0005912">
    <property type="term" value="C:adherens junction"/>
    <property type="evidence" value="ECO:0007669"/>
    <property type="project" value="TreeGrafter"/>
</dbReference>
<dbReference type="InterPro" id="IPR006643">
    <property type="entry name" value="Zasp-like_motif"/>
</dbReference>
<evidence type="ECO:0000256" key="3">
    <source>
        <dbReference type="ARBA" id="ARBA00023038"/>
    </source>
</evidence>
<dbReference type="InterPro" id="IPR036034">
    <property type="entry name" value="PDZ_sf"/>
</dbReference>
<dbReference type="InterPro" id="IPR031847">
    <property type="entry name" value="PDLI1-4/Zasp-like_mid"/>
</dbReference>
<proteinExistence type="predicted"/>
<dbReference type="OrthoDB" id="44841at2759"/>
<keyword evidence="3" id="KW-0479">Metal-binding</keyword>
<dbReference type="PANTHER" id="PTHR24214:SF38">
    <property type="entry name" value="PDZ AND LIM DOMAIN PROTEIN ZASP-RELATED"/>
    <property type="match status" value="1"/>
</dbReference>
<dbReference type="InterPro" id="IPR050604">
    <property type="entry name" value="PDZ-LIM_domain"/>
</dbReference>
<comment type="subcellular location">
    <subcellularLocation>
        <location evidence="1">Cytoplasm</location>
    </subcellularLocation>
</comment>
<dbReference type="GO" id="GO:0030018">
    <property type="term" value="C:Z disc"/>
    <property type="evidence" value="ECO:0007669"/>
    <property type="project" value="TreeGrafter"/>
</dbReference>
<dbReference type="PROSITE" id="PS50106">
    <property type="entry name" value="PDZ"/>
    <property type="match status" value="1"/>
</dbReference>
<reference evidence="6" key="1">
    <citation type="submission" date="2020-07" db="EMBL/GenBank/DDBJ databases">
        <title>Multicomponent nature underlies the extraordinary mechanical properties of spider dragline silk.</title>
        <authorList>
            <person name="Kono N."/>
            <person name="Nakamura H."/>
            <person name="Mori M."/>
            <person name="Yoshida Y."/>
            <person name="Ohtoshi R."/>
            <person name="Malay A.D."/>
            <person name="Moran D.A.P."/>
            <person name="Tomita M."/>
            <person name="Numata K."/>
            <person name="Arakawa K."/>
        </authorList>
    </citation>
    <scope>NUCLEOTIDE SEQUENCE</scope>
</reference>
<dbReference type="GO" id="GO:0001725">
    <property type="term" value="C:stress fiber"/>
    <property type="evidence" value="ECO:0007669"/>
    <property type="project" value="TreeGrafter"/>
</dbReference>
<protein>
    <submittedName>
        <fullName evidence="6">PDZ and LIM domain protein Zasp</fullName>
    </submittedName>
</protein>
<comment type="caution">
    <text evidence="6">The sequence shown here is derived from an EMBL/GenBank/DDBJ whole genome shotgun (WGS) entry which is preliminary data.</text>
</comment>
<feature type="region of interest" description="Disordered" evidence="4">
    <location>
        <begin position="93"/>
        <end position="125"/>
    </location>
</feature>
<evidence type="ECO:0000256" key="2">
    <source>
        <dbReference type="ARBA" id="ARBA00022490"/>
    </source>
</evidence>
<dbReference type="GO" id="GO:0031941">
    <property type="term" value="C:filamentous actin"/>
    <property type="evidence" value="ECO:0007669"/>
    <property type="project" value="TreeGrafter"/>
</dbReference>
<evidence type="ECO:0000256" key="1">
    <source>
        <dbReference type="ARBA" id="ARBA00004496"/>
    </source>
</evidence>
<dbReference type="SUPFAM" id="SSF50156">
    <property type="entry name" value="PDZ domain-like"/>
    <property type="match status" value="1"/>
</dbReference>
<gene>
    <name evidence="6" type="primary">X975_11814</name>
    <name evidence="6" type="ORF">TNCT_4711</name>
</gene>
<dbReference type="AlphaFoldDB" id="A0A8X6F0Z9"/>
<dbReference type="InterPro" id="IPR001478">
    <property type="entry name" value="PDZ"/>
</dbReference>
<keyword evidence="3" id="KW-0862">Zinc</keyword>
<feature type="domain" description="PDZ" evidence="5">
    <location>
        <begin position="1"/>
        <end position="58"/>
    </location>
</feature>
<dbReference type="GO" id="GO:0051371">
    <property type="term" value="F:muscle alpha-actinin binding"/>
    <property type="evidence" value="ECO:0007669"/>
    <property type="project" value="TreeGrafter"/>
</dbReference>
<keyword evidence="3" id="KW-0440">LIM domain</keyword>
<keyword evidence="2" id="KW-0963">Cytoplasm</keyword>
<evidence type="ECO:0000259" key="5">
    <source>
        <dbReference type="PROSITE" id="PS50106"/>
    </source>
</evidence>
<evidence type="ECO:0000313" key="7">
    <source>
        <dbReference type="Proteomes" id="UP000887116"/>
    </source>
</evidence>
<keyword evidence="7" id="KW-1185">Reference proteome</keyword>
<feature type="compositionally biased region" description="Low complexity" evidence="4">
    <location>
        <begin position="110"/>
        <end position="119"/>
    </location>
</feature>